<dbReference type="Gene3D" id="1.10.287.470">
    <property type="entry name" value="Helix hairpin bin"/>
    <property type="match status" value="1"/>
</dbReference>
<accession>A0A7C9I6W6</accession>
<dbReference type="AlphaFoldDB" id="A0A7C9I6W6"/>
<keyword evidence="7" id="KW-1185">Reference proteome</keyword>
<gene>
    <name evidence="6" type="ORF">GN331_13670</name>
</gene>
<dbReference type="RefSeq" id="WP_156642788.1">
    <property type="nucleotide sequence ID" value="NZ_WOXT01000004.1"/>
</dbReference>
<feature type="chain" id="PRO_5028927117" evidence="3">
    <location>
        <begin position="23"/>
        <end position="343"/>
    </location>
</feature>
<organism evidence="6 7">
    <name type="scientific">Noviluteimonas gilva</name>
    <dbReference type="NCBI Taxonomy" id="2682097"/>
    <lineage>
        <taxon>Bacteria</taxon>
        <taxon>Pseudomonadati</taxon>
        <taxon>Pseudomonadota</taxon>
        <taxon>Gammaproteobacteria</taxon>
        <taxon>Lysobacterales</taxon>
        <taxon>Lysobacteraceae</taxon>
        <taxon>Noviluteimonas</taxon>
    </lineage>
</organism>
<comment type="similarity">
    <text evidence="1">Belongs to the membrane fusion protein (MFP) (TC 8.A.1) family.</text>
</comment>
<evidence type="ECO:0000259" key="5">
    <source>
        <dbReference type="Pfam" id="PF25963"/>
    </source>
</evidence>
<dbReference type="EMBL" id="WOXT01000004">
    <property type="protein sequence ID" value="MUV15249.1"/>
    <property type="molecule type" value="Genomic_DNA"/>
</dbReference>
<dbReference type="Proteomes" id="UP000479692">
    <property type="component" value="Unassembled WGS sequence"/>
</dbReference>
<keyword evidence="2" id="KW-0175">Coiled coil</keyword>
<evidence type="ECO:0000313" key="7">
    <source>
        <dbReference type="Proteomes" id="UP000479692"/>
    </source>
</evidence>
<feature type="domain" description="Multidrug resistance protein MdtA-like barrel-sandwich hybrid" evidence="4">
    <location>
        <begin position="49"/>
        <end position="240"/>
    </location>
</feature>
<proteinExistence type="inferred from homology"/>
<dbReference type="SUPFAM" id="SSF111369">
    <property type="entry name" value="HlyD-like secretion proteins"/>
    <property type="match status" value="2"/>
</dbReference>
<dbReference type="InterPro" id="IPR050739">
    <property type="entry name" value="MFP"/>
</dbReference>
<evidence type="ECO:0000256" key="2">
    <source>
        <dbReference type="SAM" id="Coils"/>
    </source>
</evidence>
<evidence type="ECO:0000256" key="3">
    <source>
        <dbReference type="SAM" id="SignalP"/>
    </source>
</evidence>
<dbReference type="Pfam" id="PF25963">
    <property type="entry name" value="Beta-barrel_AAEA"/>
    <property type="match status" value="1"/>
</dbReference>
<dbReference type="Gene3D" id="2.40.50.100">
    <property type="match status" value="1"/>
</dbReference>
<dbReference type="PANTHER" id="PTHR30386">
    <property type="entry name" value="MEMBRANE FUSION SUBUNIT OF EMRAB-TOLC MULTIDRUG EFFLUX PUMP"/>
    <property type="match status" value="1"/>
</dbReference>
<feature type="signal peptide" evidence="3">
    <location>
        <begin position="1"/>
        <end position="22"/>
    </location>
</feature>
<protein>
    <submittedName>
        <fullName evidence="6">Biotin/lipoyl-binding protein</fullName>
    </submittedName>
</protein>
<sequence length="343" mass="36144">MKLRTASVVGLLAAAVATAAAAAALHPGSVVQSWDSHYTDNAYVRGDITQISPKVAGYVVDVRVTDNQRVAAGDVLFRIDDRDYRAKLQQAQAAVAARRAAVVNLDAQITLQHAVIRQANAAVGAASTEAGRSSRDAARGAQLASQQLIAASSYDQLQSSAQSAASRVVETQANAAAAQQRIAVLESQRPQLQADIRAAEAAVALAQLDVESTTVRAPVAGRVSERIARVGQYVRPGTQLIGLVPTELWVVANFKETQLPGMRIGNQVEIAIDAVPGATFHGRLESLSPASGAQFALLPPDNATGNFTRIVQRVPVRIALDDARELDRLLPGMSASVRVLDAQ</sequence>
<dbReference type="InterPro" id="IPR058625">
    <property type="entry name" value="MdtA-like_BSH"/>
</dbReference>
<feature type="coiled-coil region" evidence="2">
    <location>
        <begin position="168"/>
        <end position="202"/>
    </location>
</feature>
<name>A0A7C9I6W6_9GAMM</name>
<evidence type="ECO:0000259" key="4">
    <source>
        <dbReference type="Pfam" id="PF25917"/>
    </source>
</evidence>
<reference evidence="6 7" key="1">
    <citation type="submission" date="2019-12" db="EMBL/GenBank/DDBJ databases">
        <authorList>
            <person name="Xu J."/>
        </authorList>
    </citation>
    <scope>NUCLEOTIDE SEQUENCE [LARGE SCALE GENOMIC DNA]</scope>
    <source>
        <strain evidence="6 7">HX-5-24</strain>
    </source>
</reference>
<dbReference type="GO" id="GO:0055085">
    <property type="term" value="P:transmembrane transport"/>
    <property type="evidence" value="ECO:0007669"/>
    <property type="project" value="InterPro"/>
</dbReference>
<dbReference type="PANTHER" id="PTHR30386:SF24">
    <property type="entry name" value="MULTIDRUG RESISTANCE EFFLUX PUMP"/>
    <property type="match status" value="1"/>
</dbReference>
<evidence type="ECO:0000256" key="1">
    <source>
        <dbReference type="ARBA" id="ARBA00009477"/>
    </source>
</evidence>
<feature type="domain" description="p-hydroxybenzoic acid efflux pump subunit AaeA-like beta-barrel" evidence="5">
    <location>
        <begin position="248"/>
        <end position="339"/>
    </location>
</feature>
<dbReference type="Pfam" id="PF25917">
    <property type="entry name" value="BSH_RND"/>
    <property type="match status" value="1"/>
</dbReference>
<keyword evidence="3" id="KW-0732">Signal</keyword>
<comment type="caution">
    <text evidence="6">The sequence shown here is derived from an EMBL/GenBank/DDBJ whole genome shotgun (WGS) entry which is preliminary data.</text>
</comment>
<dbReference type="InterPro" id="IPR058634">
    <property type="entry name" value="AaeA-lik-b-barrel"/>
</dbReference>
<evidence type="ECO:0000313" key="6">
    <source>
        <dbReference type="EMBL" id="MUV15249.1"/>
    </source>
</evidence>
<dbReference type="Gene3D" id="2.40.30.170">
    <property type="match status" value="1"/>
</dbReference>